<dbReference type="EMBL" id="CP093547">
    <property type="protein sequence ID" value="UNP31491.1"/>
    <property type="molecule type" value="Genomic_DNA"/>
</dbReference>
<protein>
    <submittedName>
        <fullName evidence="1">Uncharacterized protein</fullName>
    </submittedName>
</protein>
<keyword evidence="2" id="KW-1185">Reference proteome</keyword>
<reference evidence="1 2" key="1">
    <citation type="submission" date="2022-03" db="EMBL/GenBank/DDBJ databases">
        <title>Complete genome sequence of Lysobacter capsici VKM B-2533 and Lysobacter gummosus 10.1.1, promising sources of lytic agents.</title>
        <authorList>
            <person name="Tarlachkov S.V."/>
            <person name="Kudryakova I.V."/>
            <person name="Afoshin A.S."/>
            <person name="Leontyevskaya E.A."/>
            <person name="Leontyevskaya N.V."/>
        </authorList>
    </citation>
    <scope>NUCLEOTIDE SEQUENCE [LARGE SCALE GENOMIC DNA]</scope>
    <source>
        <strain evidence="1 2">10.1.1</strain>
    </source>
</reference>
<gene>
    <name evidence="1" type="ORF">MOV92_09705</name>
</gene>
<evidence type="ECO:0000313" key="1">
    <source>
        <dbReference type="EMBL" id="UNP31491.1"/>
    </source>
</evidence>
<accession>A0ABY3XIP2</accession>
<evidence type="ECO:0000313" key="2">
    <source>
        <dbReference type="Proteomes" id="UP000829194"/>
    </source>
</evidence>
<dbReference type="Proteomes" id="UP000829194">
    <property type="component" value="Chromosome"/>
</dbReference>
<dbReference type="RefSeq" id="WP_187313163.1">
    <property type="nucleotide sequence ID" value="NZ_CP011131.1"/>
</dbReference>
<proteinExistence type="predicted"/>
<organism evidence="1 2">
    <name type="scientific">Lysobacter gummosus</name>
    <dbReference type="NCBI Taxonomy" id="262324"/>
    <lineage>
        <taxon>Bacteria</taxon>
        <taxon>Pseudomonadati</taxon>
        <taxon>Pseudomonadota</taxon>
        <taxon>Gammaproteobacteria</taxon>
        <taxon>Lysobacterales</taxon>
        <taxon>Lysobacteraceae</taxon>
        <taxon>Lysobacter</taxon>
    </lineage>
</organism>
<name>A0ABY3XIP2_9GAMM</name>
<sequence length="49" mass="5260">MIWMSWLLAAAAAGTPLTIGEGEVPPGWVAIDPPSSESGWQCVYDSRVR</sequence>